<evidence type="ECO:0000256" key="1">
    <source>
        <dbReference type="ARBA" id="ARBA00004127"/>
    </source>
</evidence>
<feature type="transmembrane region" description="Helical" evidence="5">
    <location>
        <begin position="61"/>
        <end position="79"/>
    </location>
</feature>
<gene>
    <name evidence="7" type="ORF">DCO56_03425</name>
</gene>
<evidence type="ECO:0000256" key="4">
    <source>
        <dbReference type="ARBA" id="ARBA00023136"/>
    </source>
</evidence>
<dbReference type="RefSeq" id="WP_108632327.1">
    <property type="nucleotide sequence ID" value="NZ_QCXX01000001.1"/>
</dbReference>
<sequence length="123" mass="13896">MNGRIKKIATGMFERFRHRKITEAELSQAESKAKNLGSYVGDFKLLIAMCKDAITGKFKMNSWNLSIIIGTIIYVVSPVDAIPDFIAVGGWLDDVAIVAYAIRKLSEEIERYKLERLGWQANK</sequence>
<dbReference type="AlphaFoldDB" id="A0A363NYZ6"/>
<evidence type="ECO:0000259" key="6">
    <source>
        <dbReference type="Pfam" id="PF06803"/>
    </source>
</evidence>
<reference evidence="7 8" key="1">
    <citation type="submission" date="2018-04" db="EMBL/GenBank/DDBJ databases">
        <title>Sphingobacterium sp. M46 Genome.</title>
        <authorList>
            <person name="Cheng J."/>
            <person name="Li Y."/>
        </authorList>
    </citation>
    <scope>NUCLEOTIDE SEQUENCE [LARGE SCALE GENOMIC DNA]</scope>
    <source>
        <strain evidence="7 8">M46</strain>
    </source>
</reference>
<protein>
    <recommendedName>
        <fullName evidence="6">DUF1232 domain-containing protein</fullName>
    </recommendedName>
</protein>
<evidence type="ECO:0000256" key="3">
    <source>
        <dbReference type="ARBA" id="ARBA00022989"/>
    </source>
</evidence>
<evidence type="ECO:0000313" key="8">
    <source>
        <dbReference type="Proteomes" id="UP000250831"/>
    </source>
</evidence>
<keyword evidence="4 5" id="KW-0472">Membrane</keyword>
<evidence type="ECO:0000313" key="7">
    <source>
        <dbReference type="EMBL" id="PUV26032.1"/>
    </source>
</evidence>
<dbReference type="Pfam" id="PF06803">
    <property type="entry name" value="DUF1232"/>
    <property type="match status" value="1"/>
</dbReference>
<accession>A0A363NYZ6</accession>
<dbReference type="Proteomes" id="UP000250831">
    <property type="component" value="Unassembled WGS sequence"/>
</dbReference>
<evidence type="ECO:0000256" key="2">
    <source>
        <dbReference type="ARBA" id="ARBA00022692"/>
    </source>
</evidence>
<organism evidence="7 8">
    <name type="scientific">Sphingobacterium athyrii</name>
    <dbReference type="NCBI Taxonomy" id="2152717"/>
    <lineage>
        <taxon>Bacteria</taxon>
        <taxon>Pseudomonadati</taxon>
        <taxon>Bacteroidota</taxon>
        <taxon>Sphingobacteriia</taxon>
        <taxon>Sphingobacteriales</taxon>
        <taxon>Sphingobacteriaceae</taxon>
        <taxon>Sphingobacterium</taxon>
    </lineage>
</organism>
<feature type="domain" description="DUF1232" evidence="6">
    <location>
        <begin position="67"/>
        <end position="99"/>
    </location>
</feature>
<dbReference type="OrthoDB" id="9800034at2"/>
<keyword evidence="3 5" id="KW-1133">Transmembrane helix</keyword>
<dbReference type="InterPro" id="IPR010652">
    <property type="entry name" value="DUF1232"/>
</dbReference>
<dbReference type="GO" id="GO:0012505">
    <property type="term" value="C:endomembrane system"/>
    <property type="evidence" value="ECO:0007669"/>
    <property type="project" value="UniProtKB-SubCell"/>
</dbReference>
<dbReference type="EMBL" id="QCXX01000001">
    <property type="protein sequence ID" value="PUV26032.1"/>
    <property type="molecule type" value="Genomic_DNA"/>
</dbReference>
<name>A0A363NYZ6_9SPHI</name>
<comment type="caution">
    <text evidence="7">The sequence shown here is derived from an EMBL/GenBank/DDBJ whole genome shotgun (WGS) entry which is preliminary data.</text>
</comment>
<evidence type="ECO:0000256" key="5">
    <source>
        <dbReference type="SAM" id="Phobius"/>
    </source>
</evidence>
<keyword evidence="2 5" id="KW-0812">Transmembrane</keyword>
<comment type="subcellular location">
    <subcellularLocation>
        <location evidence="1">Endomembrane system</location>
        <topology evidence="1">Multi-pass membrane protein</topology>
    </subcellularLocation>
</comment>
<proteinExistence type="predicted"/>
<keyword evidence="8" id="KW-1185">Reference proteome</keyword>